<evidence type="ECO:0000313" key="7">
    <source>
        <dbReference type="EMBL" id="EKT64774.1"/>
    </source>
</evidence>
<keyword evidence="3" id="KW-0805">Transcription regulation</keyword>
<dbReference type="InterPro" id="IPR025662">
    <property type="entry name" value="Sigma_54_int_dom_ATP-bd_1"/>
</dbReference>
<dbReference type="Gene3D" id="1.10.8.60">
    <property type="match status" value="1"/>
</dbReference>
<dbReference type="PROSITE" id="PS00676">
    <property type="entry name" value="SIGMA54_INTERACT_2"/>
    <property type="match status" value="1"/>
</dbReference>
<dbReference type="NCBIfam" id="TIGR02329">
    <property type="entry name" value="propionate_PrpR"/>
    <property type="match status" value="1"/>
</dbReference>
<dbReference type="Gene3D" id="1.20.5.170">
    <property type="match status" value="1"/>
</dbReference>
<dbReference type="InterPro" id="IPR025943">
    <property type="entry name" value="Sigma_54_int_dom_ATP-bd_2"/>
</dbReference>
<dbReference type="InterPro" id="IPR002078">
    <property type="entry name" value="Sigma_54_int"/>
</dbReference>
<proteinExistence type="predicted"/>
<evidence type="ECO:0000256" key="2">
    <source>
        <dbReference type="ARBA" id="ARBA00022840"/>
    </source>
</evidence>
<dbReference type="PANTHER" id="PTHR32071:SF81">
    <property type="entry name" value="PROPIONATE CATABOLISM OPERON REGULATORY PROTEIN"/>
    <property type="match status" value="1"/>
</dbReference>
<dbReference type="Gene3D" id="3.40.50.300">
    <property type="entry name" value="P-loop containing nucleotide triphosphate hydrolases"/>
    <property type="match status" value="1"/>
</dbReference>
<keyword evidence="1" id="KW-0547">Nucleotide-binding</keyword>
<sequence>MLNETLLKSDFTNKRMGMQKPIIWTVSVSRLFTLFRDISPEFSAQADITPLNIGFEQAAEEVRERLKIGHCDAIISAGSNGAYLKSHVSVPIIIVKVSGYDVMQALAKAREISDKVAIISYQEIIPSLDEFQRNFGLQIEQRSYITAEDARAQLKSLKAMGITVIVGAGLIMDLTHEVGMTGIFIYSTETIRQAFYDAIELSRISYDQKTTPIGYQSENTTKVRHTINDLIGASSVMEKVRQYIMLYARSDATVLIQGESGTGKEMVAQAIHHEYRLFNQHKRNKAPMPFVAVNCGAIPESLLEAELFGYEEGAFTGARRGGRAGLFEMANGGTLFLDEIGEMPLALQTRLLRVLEELTIVRIGGYRPLQVNVRVICATHCDLDNWVKEGRFRADLFYRLGVLRMKIPSLHERGADIYMLAERLLKLAFAGLQQSLPTFRIQQLLGCSEFFEQYSWPGNVRELRNLMERVALFCSAYADKAITPEMLINLSPERKVKIESPATIKQAGESLAEVMSYFKGDRQAVAEYLGISRTTLWRRLKQDNVGG</sequence>
<organism evidence="7 8">
    <name type="scientific">Providencia burhodogranariea DSM 19968</name>
    <dbReference type="NCBI Taxonomy" id="1141662"/>
    <lineage>
        <taxon>Bacteria</taxon>
        <taxon>Pseudomonadati</taxon>
        <taxon>Pseudomonadota</taxon>
        <taxon>Gammaproteobacteria</taxon>
        <taxon>Enterobacterales</taxon>
        <taxon>Morganellaceae</taxon>
        <taxon>Providencia</taxon>
    </lineage>
</organism>
<dbReference type="Pfam" id="PF25601">
    <property type="entry name" value="AAA_lid_14"/>
    <property type="match status" value="1"/>
</dbReference>
<dbReference type="CDD" id="cd00009">
    <property type="entry name" value="AAA"/>
    <property type="match status" value="1"/>
</dbReference>
<dbReference type="Pfam" id="PF02954">
    <property type="entry name" value="HTH_8"/>
    <property type="match status" value="1"/>
</dbReference>
<dbReference type="PANTHER" id="PTHR32071">
    <property type="entry name" value="TRANSCRIPTIONAL REGULATORY PROTEIN"/>
    <property type="match status" value="1"/>
</dbReference>
<name>K8WVT4_9GAMM</name>
<dbReference type="InterPro" id="IPR010524">
    <property type="entry name" value="Sig_transdc_resp-reg_PrpR_N"/>
</dbReference>
<dbReference type="InterPro" id="IPR058031">
    <property type="entry name" value="AAA_lid_NorR"/>
</dbReference>
<gene>
    <name evidence="7" type="ORF">OOA_01862</name>
</gene>
<dbReference type="InterPro" id="IPR002197">
    <property type="entry name" value="HTH_Fis"/>
</dbReference>
<dbReference type="FunFam" id="3.40.50.300:FF:000006">
    <property type="entry name" value="DNA-binding transcriptional regulator NtrC"/>
    <property type="match status" value="1"/>
</dbReference>
<dbReference type="SMART" id="SM00382">
    <property type="entry name" value="AAA"/>
    <property type="match status" value="1"/>
</dbReference>
<dbReference type="PROSITE" id="PS00675">
    <property type="entry name" value="SIGMA54_INTERACT_1"/>
    <property type="match status" value="1"/>
</dbReference>
<evidence type="ECO:0000256" key="5">
    <source>
        <dbReference type="ARBA" id="ARBA00023163"/>
    </source>
</evidence>
<protein>
    <submittedName>
        <fullName evidence="7">Propionate catabolism operon regulatory protein PrpR</fullName>
    </submittedName>
</protein>
<dbReference type="GO" id="GO:0005737">
    <property type="term" value="C:cytoplasm"/>
    <property type="evidence" value="ECO:0007669"/>
    <property type="project" value="InterPro"/>
</dbReference>
<keyword evidence="5" id="KW-0804">Transcription</keyword>
<dbReference type="GO" id="GO:0005524">
    <property type="term" value="F:ATP binding"/>
    <property type="evidence" value="ECO:0007669"/>
    <property type="project" value="UniProtKB-KW"/>
</dbReference>
<dbReference type="AlphaFoldDB" id="K8WVT4"/>
<feature type="domain" description="Sigma-54 factor interaction" evidence="6">
    <location>
        <begin position="230"/>
        <end position="472"/>
    </location>
</feature>
<dbReference type="SUPFAM" id="SSF52540">
    <property type="entry name" value="P-loop containing nucleoside triphosphate hydrolases"/>
    <property type="match status" value="1"/>
</dbReference>
<dbReference type="PROSITE" id="PS50045">
    <property type="entry name" value="SIGMA54_INTERACT_4"/>
    <property type="match status" value="1"/>
</dbReference>
<dbReference type="NCBIfam" id="NF011953">
    <property type="entry name" value="PRK15424.1"/>
    <property type="match status" value="1"/>
</dbReference>
<dbReference type="GO" id="GO:0000156">
    <property type="term" value="F:phosphorelay response regulator activity"/>
    <property type="evidence" value="ECO:0007669"/>
    <property type="project" value="InterPro"/>
</dbReference>
<dbReference type="STRING" id="1141662.OOA_01862"/>
<dbReference type="Proteomes" id="UP000009336">
    <property type="component" value="Unassembled WGS sequence"/>
</dbReference>
<dbReference type="SUPFAM" id="SSF46689">
    <property type="entry name" value="Homeodomain-like"/>
    <property type="match status" value="1"/>
</dbReference>
<dbReference type="GO" id="GO:0019629">
    <property type="term" value="P:propionate catabolic process, 2-methylcitrate cycle"/>
    <property type="evidence" value="ECO:0007669"/>
    <property type="project" value="InterPro"/>
</dbReference>
<dbReference type="SUPFAM" id="SSF159800">
    <property type="entry name" value="PrpR receptor domain-like"/>
    <property type="match status" value="1"/>
</dbReference>
<evidence type="ECO:0000256" key="3">
    <source>
        <dbReference type="ARBA" id="ARBA00023015"/>
    </source>
</evidence>
<dbReference type="GO" id="GO:0043565">
    <property type="term" value="F:sequence-specific DNA binding"/>
    <property type="evidence" value="ECO:0007669"/>
    <property type="project" value="InterPro"/>
</dbReference>
<keyword evidence="8" id="KW-1185">Reference proteome</keyword>
<dbReference type="InterPro" id="IPR009057">
    <property type="entry name" value="Homeodomain-like_sf"/>
</dbReference>
<dbReference type="PATRIC" id="fig|1141662.3.peg.379"/>
<dbReference type="RefSeq" id="WP_008910421.1">
    <property type="nucleotide sequence ID" value="NZ_KB233222.1"/>
</dbReference>
<comment type="caution">
    <text evidence="7">The sequence shown here is derived from an EMBL/GenBank/DDBJ whole genome shotgun (WGS) entry which is preliminary data.</text>
</comment>
<dbReference type="InterPro" id="IPR012704">
    <property type="entry name" value="Sig_transdc_resp-reg_PrpR"/>
</dbReference>
<dbReference type="Gene3D" id="3.40.50.2300">
    <property type="match status" value="1"/>
</dbReference>
<dbReference type="Pfam" id="PF06506">
    <property type="entry name" value="PrpR_N"/>
    <property type="match status" value="1"/>
</dbReference>
<dbReference type="HOGENOM" id="CLU_000445_8_5_6"/>
<reference evidence="7 8" key="1">
    <citation type="journal article" date="2012" name="BMC Genomics">
        <title>Comparative genomics of bacteria in the genus Providencia isolated from wild Drosophila melanogaster.</title>
        <authorList>
            <person name="Galac M.R."/>
            <person name="Lazzaro B.P."/>
        </authorList>
    </citation>
    <scope>NUCLEOTIDE SEQUENCE [LARGE SCALE GENOMIC DNA]</scope>
    <source>
        <strain evidence="7 8">DSM 19968</strain>
    </source>
</reference>
<dbReference type="EMBL" id="AKKL01000005">
    <property type="protein sequence ID" value="EKT64774.1"/>
    <property type="molecule type" value="Genomic_DNA"/>
</dbReference>
<accession>K8WVT4</accession>
<dbReference type="InterPro" id="IPR003593">
    <property type="entry name" value="AAA+_ATPase"/>
</dbReference>
<dbReference type="InterPro" id="IPR027417">
    <property type="entry name" value="P-loop_NTPase"/>
</dbReference>
<dbReference type="eggNOG" id="COG3829">
    <property type="taxonomic scope" value="Bacteria"/>
</dbReference>
<evidence type="ECO:0000259" key="6">
    <source>
        <dbReference type="PROSITE" id="PS50045"/>
    </source>
</evidence>
<evidence type="ECO:0000256" key="4">
    <source>
        <dbReference type="ARBA" id="ARBA00023125"/>
    </source>
</evidence>
<evidence type="ECO:0000313" key="8">
    <source>
        <dbReference type="Proteomes" id="UP000009336"/>
    </source>
</evidence>
<dbReference type="Pfam" id="PF00158">
    <property type="entry name" value="Sigma54_activat"/>
    <property type="match status" value="1"/>
</dbReference>
<dbReference type="PROSITE" id="PS00688">
    <property type="entry name" value="SIGMA54_INTERACT_3"/>
    <property type="match status" value="1"/>
</dbReference>
<evidence type="ECO:0000256" key="1">
    <source>
        <dbReference type="ARBA" id="ARBA00022741"/>
    </source>
</evidence>
<dbReference type="InterPro" id="IPR025944">
    <property type="entry name" value="Sigma_54_int_dom_CS"/>
</dbReference>
<keyword evidence="2" id="KW-0067">ATP-binding</keyword>
<keyword evidence="4" id="KW-0238">DNA-binding</keyword>
<dbReference type="GO" id="GO:0006355">
    <property type="term" value="P:regulation of DNA-templated transcription"/>
    <property type="evidence" value="ECO:0007669"/>
    <property type="project" value="InterPro"/>
</dbReference>
<dbReference type="Gene3D" id="1.10.10.60">
    <property type="entry name" value="Homeodomain-like"/>
    <property type="match status" value="1"/>
</dbReference>